<accession>A0A9Q3GR28</accession>
<dbReference type="EMBL" id="AVOT02004332">
    <property type="protein sequence ID" value="MBW0476067.1"/>
    <property type="molecule type" value="Genomic_DNA"/>
</dbReference>
<protein>
    <submittedName>
        <fullName evidence="2">Uncharacterized protein</fullName>
    </submittedName>
</protein>
<feature type="compositionally biased region" description="Polar residues" evidence="1">
    <location>
        <begin position="1"/>
        <end position="16"/>
    </location>
</feature>
<organism evidence="2 3">
    <name type="scientific">Austropuccinia psidii MF-1</name>
    <dbReference type="NCBI Taxonomy" id="1389203"/>
    <lineage>
        <taxon>Eukaryota</taxon>
        <taxon>Fungi</taxon>
        <taxon>Dikarya</taxon>
        <taxon>Basidiomycota</taxon>
        <taxon>Pucciniomycotina</taxon>
        <taxon>Pucciniomycetes</taxon>
        <taxon>Pucciniales</taxon>
        <taxon>Sphaerophragmiaceae</taxon>
        <taxon>Austropuccinia</taxon>
    </lineage>
</organism>
<proteinExistence type="predicted"/>
<feature type="region of interest" description="Disordered" evidence="1">
    <location>
        <begin position="1"/>
        <end position="119"/>
    </location>
</feature>
<name>A0A9Q3GR28_9BASI</name>
<comment type="caution">
    <text evidence="2">The sequence shown here is derived from an EMBL/GenBank/DDBJ whole genome shotgun (WGS) entry which is preliminary data.</text>
</comment>
<gene>
    <name evidence="2" type="ORF">O181_015782</name>
</gene>
<sequence>MYTSGTLGSQGTSQMTEKACSEPENLEEDTLDTVKPQTKGLEGYAASSSAPPTPQRPFLMDHGKQEVQPGIPLGRAWSKLPEDISQRDTLQRPYGSHQRIESHKEVQTPGGEGNQDKVE</sequence>
<dbReference type="AlphaFoldDB" id="A0A9Q3GR28"/>
<evidence type="ECO:0000313" key="2">
    <source>
        <dbReference type="EMBL" id="MBW0476067.1"/>
    </source>
</evidence>
<reference evidence="2" key="1">
    <citation type="submission" date="2021-03" db="EMBL/GenBank/DDBJ databases">
        <title>Draft genome sequence of rust myrtle Austropuccinia psidii MF-1, a brazilian biotype.</title>
        <authorList>
            <person name="Quecine M.C."/>
            <person name="Pachon D.M.R."/>
            <person name="Bonatelli M.L."/>
            <person name="Correr F.H."/>
            <person name="Franceschini L.M."/>
            <person name="Leite T.F."/>
            <person name="Margarido G.R.A."/>
            <person name="Almeida C.A."/>
            <person name="Ferrarezi J.A."/>
            <person name="Labate C.A."/>
        </authorList>
    </citation>
    <scope>NUCLEOTIDE SEQUENCE</scope>
    <source>
        <strain evidence="2">MF-1</strain>
    </source>
</reference>
<evidence type="ECO:0000313" key="3">
    <source>
        <dbReference type="Proteomes" id="UP000765509"/>
    </source>
</evidence>
<feature type="compositionally biased region" description="Basic and acidic residues" evidence="1">
    <location>
        <begin position="80"/>
        <end position="90"/>
    </location>
</feature>
<keyword evidence="3" id="KW-1185">Reference proteome</keyword>
<evidence type="ECO:0000256" key="1">
    <source>
        <dbReference type="SAM" id="MobiDB-lite"/>
    </source>
</evidence>
<dbReference type="Proteomes" id="UP000765509">
    <property type="component" value="Unassembled WGS sequence"/>
</dbReference>